<accession>A0A2K2CUG1</accession>
<gene>
    <name evidence="2" type="ORF">BRADI_3g00555v3</name>
</gene>
<dbReference type="EnsemblPlants" id="PNT65672">
    <property type="protein sequence ID" value="PNT65672"/>
    <property type="gene ID" value="BRADI_3g00555v3"/>
</dbReference>
<sequence>MLSRGPATFSSGRAFFPASTRLSLSLSPYCICSGFPTPLLPGISRSRTDASCRSPLSLLRPPSPFVPPAVSAAAAGRYCRSHLSPSLDLLSPASAKRPRALLSPNPTRISFYNRGSGSYCCSGRAAPQRKPPRRGFAQRDPSGSSELGVGMRHVGVEPWRRWRVRRLVVVQAPEQRGMDACHGLELRGGVARSSMGNSQAPTRLLCESQAELMTALKHLGLNCIVVNLQE</sequence>
<keyword evidence="4" id="KW-1185">Reference proteome</keyword>
<dbReference type="EMBL" id="CM000882">
    <property type="protein sequence ID" value="PNT65672.1"/>
    <property type="molecule type" value="Genomic_DNA"/>
</dbReference>
<evidence type="ECO:0000313" key="4">
    <source>
        <dbReference type="Proteomes" id="UP000008810"/>
    </source>
</evidence>
<evidence type="ECO:0000313" key="3">
    <source>
        <dbReference type="EnsemblPlants" id="PNT65672"/>
    </source>
</evidence>
<evidence type="ECO:0000313" key="2">
    <source>
        <dbReference type="EMBL" id="PNT65672.1"/>
    </source>
</evidence>
<dbReference type="Proteomes" id="UP000008810">
    <property type="component" value="Chromosome 3"/>
</dbReference>
<reference evidence="2" key="2">
    <citation type="submission" date="2017-06" db="EMBL/GenBank/DDBJ databases">
        <title>WGS assembly of Brachypodium distachyon.</title>
        <authorList>
            <consortium name="The International Brachypodium Initiative"/>
            <person name="Lucas S."/>
            <person name="Harmon-Smith M."/>
            <person name="Lail K."/>
            <person name="Tice H."/>
            <person name="Grimwood J."/>
            <person name="Bruce D."/>
            <person name="Barry K."/>
            <person name="Shu S."/>
            <person name="Lindquist E."/>
            <person name="Wang M."/>
            <person name="Pitluck S."/>
            <person name="Vogel J.P."/>
            <person name="Garvin D.F."/>
            <person name="Mockler T.C."/>
            <person name="Schmutz J."/>
            <person name="Rokhsar D."/>
            <person name="Bevan M.W."/>
        </authorList>
    </citation>
    <scope>NUCLEOTIDE SEQUENCE</scope>
    <source>
        <strain evidence="2">Bd21</strain>
    </source>
</reference>
<dbReference type="InParanoid" id="A0A2K2CUG1"/>
<dbReference type="Gramene" id="PNT65672">
    <property type="protein sequence ID" value="PNT65672"/>
    <property type="gene ID" value="BRADI_3g00555v3"/>
</dbReference>
<reference evidence="3" key="3">
    <citation type="submission" date="2018-08" db="UniProtKB">
        <authorList>
            <consortium name="EnsemblPlants"/>
        </authorList>
    </citation>
    <scope>IDENTIFICATION</scope>
    <source>
        <strain evidence="3">cv. Bd21</strain>
    </source>
</reference>
<protein>
    <submittedName>
        <fullName evidence="2 3">Uncharacterized protein</fullName>
    </submittedName>
</protein>
<proteinExistence type="predicted"/>
<evidence type="ECO:0000256" key="1">
    <source>
        <dbReference type="SAM" id="MobiDB-lite"/>
    </source>
</evidence>
<name>A0A2K2CUG1_BRADI</name>
<reference evidence="2 3" key="1">
    <citation type="journal article" date="2010" name="Nature">
        <title>Genome sequencing and analysis of the model grass Brachypodium distachyon.</title>
        <authorList>
            <consortium name="International Brachypodium Initiative"/>
        </authorList>
    </citation>
    <scope>NUCLEOTIDE SEQUENCE [LARGE SCALE GENOMIC DNA]</scope>
    <source>
        <strain evidence="2 3">Bd21</strain>
    </source>
</reference>
<feature type="region of interest" description="Disordered" evidence="1">
    <location>
        <begin position="123"/>
        <end position="149"/>
    </location>
</feature>
<dbReference type="AlphaFoldDB" id="A0A2K2CUG1"/>
<organism evidence="2">
    <name type="scientific">Brachypodium distachyon</name>
    <name type="common">Purple false brome</name>
    <name type="synonym">Trachynia distachya</name>
    <dbReference type="NCBI Taxonomy" id="15368"/>
    <lineage>
        <taxon>Eukaryota</taxon>
        <taxon>Viridiplantae</taxon>
        <taxon>Streptophyta</taxon>
        <taxon>Embryophyta</taxon>
        <taxon>Tracheophyta</taxon>
        <taxon>Spermatophyta</taxon>
        <taxon>Magnoliopsida</taxon>
        <taxon>Liliopsida</taxon>
        <taxon>Poales</taxon>
        <taxon>Poaceae</taxon>
        <taxon>BOP clade</taxon>
        <taxon>Pooideae</taxon>
        <taxon>Stipodae</taxon>
        <taxon>Brachypodieae</taxon>
        <taxon>Brachypodium</taxon>
    </lineage>
</organism>